<evidence type="ECO:0000256" key="2">
    <source>
        <dbReference type="PROSITE-ProRule" id="PRU00497"/>
    </source>
</evidence>
<accession>A0A6J2UH21</accession>
<dbReference type="GeneID" id="115633161"/>
<dbReference type="Pfam" id="PF00379">
    <property type="entry name" value="Chitin_bind_4"/>
    <property type="match status" value="1"/>
</dbReference>
<reference evidence="5" key="1">
    <citation type="submission" date="2025-08" db="UniProtKB">
        <authorList>
            <consortium name="RefSeq"/>
        </authorList>
    </citation>
    <scope>IDENTIFICATION</scope>
    <source>
        <strain evidence="5">11010-0011.00</strain>
        <tissue evidence="5">Whole body</tissue>
    </source>
</reference>
<sequence length="104" mass="11158">MKFAAVIVLAALFACALAAPAPDVEILKSVSDVLPDKWSWDVATSDGTAVQGVGEAKSLGKDEDSIVVHGSYEWVDEKTGQHFKVTYVADENGFQPEGEHLPRV</sequence>
<keyword evidence="3" id="KW-0732">Signal</keyword>
<dbReference type="OrthoDB" id="6629557at2759"/>
<evidence type="ECO:0000256" key="1">
    <source>
        <dbReference type="ARBA" id="ARBA00022460"/>
    </source>
</evidence>
<evidence type="ECO:0000256" key="3">
    <source>
        <dbReference type="SAM" id="SignalP"/>
    </source>
</evidence>
<name>A0A6J2UH21_DROLE</name>
<dbReference type="GO" id="GO:0062129">
    <property type="term" value="C:chitin-based extracellular matrix"/>
    <property type="evidence" value="ECO:0007669"/>
    <property type="project" value="TreeGrafter"/>
</dbReference>
<dbReference type="PANTHER" id="PTHR10380">
    <property type="entry name" value="CUTICLE PROTEIN"/>
    <property type="match status" value="1"/>
</dbReference>
<dbReference type="RefSeq" id="XP_030386432.1">
    <property type="nucleotide sequence ID" value="XM_030530572.1"/>
</dbReference>
<dbReference type="AlphaFoldDB" id="A0A6J2UH21"/>
<evidence type="ECO:0000313" key="5">
    <source>
        <dbReference type="RefSeq" id="XP_030386432.1"/>
    </source>
</evidence>
<proteinExistence type="predicted"/>
<dbReference type="PROSITE" id="PS51155">
    <property type="entry name" value="CHIT_BIND_RR_2"/>
    <property type="match status" value="1"/>
</dbReference>
<protein>
    <submittedName>
        <fullName evidence="5">Larval cuticle protein 65Ab1-like</fullName>
    </submittedName>
</protein>
<feature type="chain" id="PRO_5026649667" evidence="3">
    <location>
        <begin position="19"/>
        <end position="104"/>
    </location>
</feature>
<dbReference type="Proteomes" id="UP000504634">
    <property type="component" value="Unplaced"/>
</dbReference>
<gene>
    <name evidence="5" type="primary">LOC115633161</name>
</gene>
<evidence type="ECO:0000313" key="4">
    <source>
        <dbReference type="Proteomes" id="UP000504634"/>
    </source>
</evidence>
<keyword evidence="4" id="KW-1185">Reference proteome</keyword>
<dbReference type="PROSITE" id="PS51257">
    <property type="entry name" value="PROKAR_LIPOPROTEIN"/>
    <property type="match status" value="1"/>
</dbReference>
<dbReference type="PANTHER" id="PTHR10380:SF218">
    <property type="entry name" value="ADULT CUTICLE PROTEIN 65AA-RELATED"/>
    <property type="match status" value="1"/>
</dbReference>
<keyword evidence="1 2" id="KW-0193">Cuticle</keyword>
<feature type="signal peptide" evidence="3">
    <location>
        <begin position="1"/>
        <end position="18"/>
    </location>
</feature>
<organism evidence="4 5">
    <name type="scientific">Drosophila lebanonensis</name>
    <name type="common">Fruit fly</name>
    <name type="synonym">Scaptodrosophila lebanonensis</name>
    <dbReference type="NCBI Taxonomy" id="7225"/>
    <lineage>
        <taxon>Eukaryota</taxon>
        <taxon>Metazoa</taxon>
        <taxon>Ecdysozoa</taxon>
        <taxon>Arthropoda</taxon>
        <taxon>Hexapoda</taxon>
        <taxon>Insecta</taxon>
        <taxon>Pterygota</taxon>
        <taxon>Neoptera</taxon>
        <taxon>Endopterygota</taxon>
        <taxon>Diptera</taxon>
        <taxon>Brachycera</taxon>
        <taxon>Muscomorpha</taxon>
        <taxon>Ephydroidea</taxon>
        <taxon>Drosophilidae</taxon>
        <taxon>Scaptodrosophila</taxon>
    </lineage>
</organism>
<dbReference type="InterPro" id="IPR050468">
    <property type="entry name" value="Cuticle_Struct_Prot"/>
</dbReference>
<dbReference type="GO" id="GO:0008010">
    <property type="term" value="F:structural constituent of chitin-based larval cuticle"/>
    <property type="evidence" value="ECO:0007669"/>
    <property type="project" value="TreeGrafter"/>
</dbReference>
<dbReference type="InterPro" id="IPR000618">
    <property type="entry name" value="Insect_cuticle"/>
</dbReference>